<evidence type="ECO:0000313" key="2">
    <source>
        <dbReference type="Proteomes" id="UP000274601"/>
    </source>
</evidence>
<name>A0A495QWU6_9ACTN</name>
<dbReference type="Proteomes" id="UP000274601">
    <property type="component" value="Unassembled WGS sequence"/>
</dbReference>
<accession>A0A495QWU6</accession>
<dbReference type="OrthoDB" id="7032846at2"/>
<dbReference type="Pfam" id="PF22014">
    <property type="entry name" value="DUF6932"/>
    <property type="match status" value="1"/>
</dbReference>
<gene>
    <name evidence="1" type="ORF">BZB76_0067</name>
</gene>
<comment type="caution">
    <text evidence="1">The sequence shown here is derived from an EMBL/GenBank/DDBJ whole genome shotgun (WGS) entry which is preliminary data.</text>
</comment>
<dbReference type="AlphaFoldDB" id="A0A495QWU6"/>
<dbReference type="InterPro" id="IPR053860">
    <property type="entry name" value="DUF6932"/>
</dbReference>
<dbReference type="RefSeq" id="WP_121433355.1">
    <property type="nucleotide sequence ID" value="NZ_RBWU01000001.1"/>
</dbReference>
<organism evidence="1 2">
    <name type="scientific">Actinomadura pelletieri DSM 43383</name>
    <dbReference type="NCBI Taxonomy" id="1120940"/>
    <lineage>
        <taxon>Bacteria</taxon>
        <taxon>Bacillati</taxon>
        <taxon>Actinomycetota</taxon>
        <taxon>Actinomycetes</taxon>
        <taxon>Streptosporangiales</taxon>
        <taxon>Thermomonosporaceae</taxon>
        <taxon>Actinomadura</taxon>
    </lineage>
</organism>
<protein>
    <submittedName>
        <fullName evidence="1">Uncharacterized protein</fullName>
    </submittedName>
</protein>
<sequence>MLPPLTPAGVLPPGVHEASWDEVVRRFGGSPRREWLLVGLLAAAKSLRAAKIDRMWLGGSFVTAKEDPTDWDGAWDPVGADLTKIDPVFIDLADLQNGRYRQKAKYGGELLAGFELASGLSFCEFFQHDENGDSKGIVLLDLRTLP</sequence>
<dbReference type="EMBL" id="RBWU01000001">
    <property type="protein sequence ID" value="RKS78649.1"/>
    <property type="molecule type" value="Genomic_DNA"/>
</dbReference>
<evidence type="ECO:0000313" key="1">
    <source>
        <dbReference type="EMBL" id="RKS78649.1"/>
    </source>
</evidence>
<proteinExistence type="predicted"/>
<keyword evidence="2" id="KW-1185">Reference proteome</keyword>
<reference evidence="1 2" key="1">
    <citation type="submission" date="2018-10" db="EMBL/GenBank/DDBJ databases">
        <title>Genomic Encyclopedia of Archaeal and Bacterial Type Strains, Phase II (KMG-II): from individual species to whole genera.</title>
        <authorList>
            <person name="Goeker M."/>
        </authorList>
    </citation>
    <scope>NUCLEOTIDE SEQUENCE [LARGE SCALE GENOMIC DNA]</scope>
    <source>
        <strain evidence="1 2">DSM 43383</strain>
    </source>
</reference>